<dbReference type="SUPFAM" id="SSF53756">
    <property type="entry name" value="UDP-Glycosyltransferase/glycogen phosphorylase"/>
    <property type="match status" value="1"/>
</dbReference>
<accession>A0A345D9Z5</accession>
<dbReference type="Gene3D" id="3.40.50.2000">
    <property type="entry name" value="Glycogen Phosphorylase B"/>
    <property type="match status" value="1"/>
</dbReference>
<proteinExistence type="predicted"/>
<dbReference type="OrthoDB" id="9814129at2"/>
<evidence type="ECO:0008006" key="3">
    <source>
        <dbReference type="Google" id="ProtNLM"/>
    </source>
</evidence>
<dbReference type="InterPro" id="IPR011990">
    <property type="entry name" value="TPR-like_helical_dom_sf"/>
</dbReference>
<dbReference type="AlphaFoldDB" id="A0A345D9Z5"/>
<evidence type="ECO:0000313" key="2">
    <source>
        <dbReference type="Proteomes" id="UP000252182"/>
    </source>
</evidence>
<dbReference type="SUPFAM" id="SSF48452">
    <property type="entry name" value="TPR-like"/>
    <property type="match status" value="1"/>
</dbReference>
<reference evidence="2" key="1">
    <citation type="submission" date="2018-07" db="EMBL/GenBank/DDBJ databases">
        <authorList>
            <person name="Kim H."/>
        </authorList>
    </citation>
    <scope>NUCLEOTIDE SEQUENCE [LARGE SCALE GENOMIC DNA]</scope>
    <source>
        <strain evidence="2">F02</strain>
    </source>
</reference>
<gene>
    <name evidence="1" type="ORF">DTO96_100909</name>
</gene>
<dbReference type="RefSeq" id="WP_114562407.1">
    <property type="nucleotide sequence ID" value="NZ_CP031124.1"/>
</dbReference>
<dbReference type="EMBL" id="CP031124">
    <property type="protein sequence ID" value="AXF85183.1"/>
    <property type="molecule type" value="Genomic_DNA"/>
</dbReference>
<sequence>MNPKQKQFQDIMLRAEHAKAQGQESVARALWIAAIALDHNNAMVHRELTLSFGEQLDNAPALQHAHMWFLTQPASPEARWVYGLMLYRTNQLDKATRTLTPLSQSHPTWPNINLVLAKIHFAQRALDQSDFYFKQAVQQTTQNSKEEANTRWEHAMQQLTQGNYADGWDSHEARLNSIGWAQLHLCPLPATTWTGESLKDKTIVVHGEQGIGDEIMYASMLPDLLAQGAHVILACYAAIAHLMRASFPHITVIEHPRGLNNIEQWQQGIMPNWWHQLLNDGIHIDYQIPMGSLARLLRRDTSLFPRTPYLTIESNHQTHMEHTLYARAEEQGISLIGKKRIALAWCGNLDNPHGRAKSLDLEQLHGLGQIAKNHNAVFVSLQNRQYGHQALEAHTNDLLPIIDMSPYTDQFADTLALASCCDHIITIDTSYAHLCGAAGLPALMLLRRNCDWRWGWTRQDSDWYDCLELARQDIDGDWSPVIKKTEEKLLKWLTSN</sequence>
<organism evidence="1 2">
    <name type="scientific">Ephemeroptericola cinctiostellae</name>
    <dbReference type="NCBI Taxonomy" id="2268024"/>
    <lineage>
        <taxon>Bacteria</taxon>
        <taxon>Pseudomonadati</taxon>
        <taxon>Pseudomonadota</taxon>
        <taxon>Betaproteobacteria</taxon>
        <taxon>Burkholderiales</taxon>
        <taxon>Burkholderiaceae</taxon>
        <taxon>Ephemeroptericola</taxon>
    </lineage>
</organism>
<name>A0A345D9Z5_9BURK</name>
<protein>
    <recommendedName>
        <fullName evidence="3">Beta-barrel assembly-enhancing protease</fullName>
    </recommendedName>
</protein>
<evidence type="ECO:0000313" key="1">
    <source>
        <dbReference type="EMBL" id="AXF85183.1"/>
    </source>
</evidence>
<keyword evidence="2" id="KW-1185">Reference proteome</keyword>
<dbReference type="KEGG" id="hyf:DTO96_100909"/>
<dbReference type="Gene3D" id="1.25.40.10">
    <property type="entry name" value="Tetratricopeptide repeat domain"/>
    <property type="match status" value="1"/>
</dbReference>
<dbReference type="Proteomes" id="UP000252182">
    <property type="component" value="Chromosome"/>
</dbReference>